<evidence type="ECO:0000313" key="4">
    <source>
        <dbReference type="EMBL" id="EFH83794.1"/>
    </source>
</evidence>
<dbReference type="InterPro" id="IPR041698">
    <property type="entry name" value="Methyltransf_25"/>
</dbReference>
<dbReference type="eggNOG" id="COG2226">
    <property type="taxonomic scope" value="Bacteria"/>
</dbReference>
<dbReference type="Pfam" id="PF13649">
    <property type="entry name" value="Methyltransf_25"/>
    <property type="match status" value="1"/>
</dbReference>
<protein>
    <submittedName>
        <fullName evidence="4">Methyltransferase type 12</fullName>
    </submittedName>
</protein>
<dbReference type="AlphaFoldDB" id="D6TTP3"/>
<dbReference type="Gene3D" id="3.40.50.150">
    <property type="entry name" value="Vaccinia Virus protein VP39"/>
    <property type="match status" value="1"/>
</dbReference>
<dbReference type="GO" id="GO:0008168">
    <property type="term" value="F:methyltransferase activity"/>
    <property type="evidence" value="ECO:0007669"/>
    <property type="project" value="UniProtKB-KW"/>
</dbReference>
<dbReference type="RefSeq" id="WP_007914759.1">
    <property type="nucleotide sequence ID" value="NZ_ADVG01000003.1"/>
</dbReference>
<dbReference type="EMBL" id="ADVG01000003">
    <property type="protein sequence ID" value="EFH83794.1"/>
    <property type="molecule type" value="Genomic_DNA"/>
</dbReference>
<evidence type="ECO:0000259" key="3">
    <source>
        <dbReference type="Pfam" id="PF13649"/>
    </source>
</evidence>
<organism evidence="4 5">
    <name type="scientific">Ktedonobacter racemifer DSM 44963</name>
    <dbReference type="NCBI Taxonomy" id="485913"/>
    <lineage>
        <taxon>Bacteria</taxon>
        <taxon>Bacillati</taxon>
        <taxon>Chloroflexota</taxon>
        <taxon>Ktedonobacteria</taxon>
        <taxon>Ktedonobacterales</taxon>
        <taxon>Ktedonobacteraceae</taxon>
        <taxon>Ktedonobacter</taxon>
    </lineage>
</organism>
<gene>
    <name evidence="4" type="ORF">Krac_4790</name>
</gene>
<keyword evidence="2 4" id="KW-0808">Transferase</keyword>
<sequence>MKPKPGHLGLKYAEQFKDSSIAEAYHHRPPYADEAIRKLVELITDEPRTVLDVGCGTGDLARRLVGQVECVDAVDFSQAMLNEGRALSNGDHPHLHWIYGRVEEVELQPPYALITAGESLHWMEWDVVMPLFHCILTPHGLLAIVERGHEPASWNEGLGALIQRFSTNKEYRPYDLVEELEERHLFQKQGSFRTSPTVFVQSIDDYIHSLHSRNGLSRERMDKAAAQAFDAEVRSLLTPFLQDDGLALTVFNEVVWGNPLANA</sequence>
<evidence type="ECO:0000313" key="5">
    <source>
        <dbReference type="Proteomes" id="UP000004508"/>
    </source>
</evidence>
<dbReference type="OrthoDB" id="9797252at2"/>
<dbReference type="CDD" id="cd02440">
    <property type="entry name" value="AdoMet_MTases"/>
    <property type="match status" value="1"/>
</dbReference>
<keyword evidence="5" id="KW-1185">Reference proteome</keyword>
<dbReference type="PANTHER" id="PTHR44942:SF4">
    <property type="entry name" value="METHYLTRANSFERASE TYPE 11 DOMAIN-CONTAINING PROTEIN"/>
    <property type="match status" value="1"/>
</dbReference>
<evidence type="ECO:0000256" key="1">
    <source>
        <dbReference type="ARBA" id="ARBA00022603"/>
    </source>
</evidence>
<dbReference type="GO" id="GO:0032259">
    <property type="term" value="P:methylation"/>
    <property type="evidence" value="ECO:0007669"/>
    <property type="project" value="UniProtKB-KW"/>
</dbReference>
<comment type="caution">
    <text evidence="4">The sequence shown here is derived from an EMBL/GenBank/DDBJ whole genome shotgun (WGS) entry which is preliminary data.</text>
</comment>
<dbReference type="STRING" id="485913.Krac_4790"/>
<name>D6TTP3_KTERA</name>
<evidence type="ECO:0000256" key="2">
    <source>
        <dbReference type="ARBA" id="ARBA00022679"/>
    </source>
</evidence>
<reference evidence="4 5" key="1">
    <citation type="journal article" date="2011" name="Stand. Genomic Sci.">
        <title>Non-contiguous finished genome sequence and contextual data of the filamentous soil bacterium Ktedonobacter racemifer type strain (SOSP1-21).</title>
        <authorList>
            <person name="Chang Y.J."/>
            <person name="Land M."/>
            <person name="Hauser L."/>
            <person name="Chertkov O."/>
            <person name="Del Rio T.G."/>
            <person name="Nolan M."/>
            <person name="Copeland A."/>
            <person name="Tice H."/>
            <person name="Cheng J.F."/>
            <person name="Lucas S."/>
            <person name="Han C."/>
            <person name="Goodwin L."/>
            <person name="Pitluck S."/>
            <person name="Ivanova N."/>
            <person name="Ovchinikova G."/>
            <person name="Pati A."/>
            <person name="Chen A."/>
            <person name="Palaniappan K."/>
            <person name="Mavromatis K."/>
            <person name="Liolios K."/>
            <person name="Brettin T."/>
            <person name="Fiebig A."/>
            <person name="Rohde M."/>
            <person name="Abt B."/>
            <person name="Goker M."/>
            <person name="Detter J.C."/>
            <person name="Woyke T."/>
            <person name="Bristow J."/>
            <person name="Eisen J.A."/>
            <person name="Markowitz V."/>
            <person name="Hugenholtz P."/>
            <person name="Kyrpides N.C."/>
            <person name="Klenk H.P."/>
            <person name="Lapidus A."/>
        </authorList>
    </citation>
    <scope>NUCLEOTIDE SEQUENCE [LARGE SCALE GENOMIC DNA]</scope>
    <source>
        <strain evidence="5">DSM 44963</strain>
    </source>
</reference>
<dbReference type="PANTHER" id="PTHR44942">
    <property type="entry name" value="METHYLTRANSF_11 DOMAIN-CONTAINING PROTEIN"/>
    <property type="match status" value="1"/>
</dbReference>
<accession>D6TTP3</accession>
<keyword evidence="1 4" id="KW-0489">Methyltransferase</keyword>
<dbReference type="SUPFAM" id="SSF53335">
    <property type="entry name" value="S-adenosyl-L-methionine-dependent methyltransferases"/>
    <property type="match status" value="1"/>
</dbReference>
<dbReference type="InterPro" id="IPR051052">
    <property type="entry name" value="Diverse_substrate_MTase"/>
</dbReference>
<feature type="domain" description="Methyltransferase" evidence="3">
    <location>
        <begin position="50"/>
        <end position="137"/>
    </location>
</feature>
<dbReference type="Proteomes" id="UP000004508">
    <property type="component" value="Unassembled WGS sequence"/>
</dbReference>
<proteinExistence type="predicted"/>
<dbReference type="InParanoid" id="D6TTP3"/>
<dbReference type="InterPro" id="IPR029063">
    <property type="entry name" value="SAM-dependent_MTases_sf"/>
</dbReference>